<gene>
    <name evidence="3" type="ORF">TWF703_004319</name>
</gene>
<feature type="compositionally biased region" description="Low complexity" evidence="2">
    <location>
        <begin position="777"/>
        <end position="793"/>
    </location>
</feature>
<dbReference type="Pfam" id="PF09797">
    <property type="entry name" value="NatB_MDM20"/>
    <property type="match status" value="1"/>
</dbReference>
<evidence type="ECO:0000313" key="3">
    <source>
        <dbReference type="EMBL" id="KAF3138778.1"/>
    </source>
</evidence>
<dbReference type="GO" id="GO:0031416">
    <property type="term" value="C:NatB complex"/>
    <property type="evidence" value="ECO:0007669"/>
    <property type="project" value="TreeGrafter"/>
</dbReference>
<dbReference type="InterPro" id="IPR019183">
    <property type="entry name" value="NAA25_NatB_aux_su"/>
</dbReference>
<dbReference type="EMBL" id="WIQZ01000021">
    <property type="protein sequence ID" value="KAF3138778.1"/>
    <property type="molecule type" value="Genomic_DNA"/>
</dbReference>
<protein>
    <submittedName>
        <fullName evidence="3">Uncharacterized protein</fullName>
    </submittedName>
</protein>
<reference evidence="3 4" key="1">
    <citation type="submission" date="2019-06" db="EMBL/GenBank/DDBJ databases">
        <authorList>
            <person name="Palmer J.M."/>
        </authorList>
    </citation>
    <scope>NUCLEOTIDE SEQUENCE [LARGE SCALE GENOMIC DNA]</scope>
    <source>
        <strain evidence="3 4">TWF703</strain>
    </source>
</reference>
<evidence type="ECO:0000313" key="4">
    <source>
        <dbReference type="Proteomes" id="UP000480548"/>
    </source>
</evidence>
<feature type="region of interest" description="Disordered" evidence="2">
    <location>
        <begin position="777"/>
        <end position="802"/>
    </location>
</feature>
<evidence type="ECO:0000256" key="2">
    <source>
        <dbReference type="SAM" id="MobiDB-lite"/>
    </source>
</evidence>
<dbReference type="PANTHER" id="PTHR22767:SF3">
    <property type="entry name" value="N-ALPHA-ACETYLTRANSFERASE 25, NATB AUXILIARY SUBUNIT"/>
    <property type="match status" value="1"/>
</dbReference>
<dbReference type="PANTHER" id="PTHR22767">
    <property type="entry name" value="N-TERMINAL ACETYLTRANSFERASE-RELATED"/>
    <property type="match status" value="1"/>
</dbReference>
<sequence>MATPFDRKNQQVWDTLNAPGGSAKQALQLIARRLKKGEKGDYLTAMRAFILAHLPTAGLPKQTSPLTEALQICNSLAFRTPPTKDSETIRLIEMTYIYLGKKEEIGKFHEHLYKARIATPGRTKNVDEAGLKEWYSGCMRACDWTGMQKAAMALQKGVMGNRGYYFWAVAACFIMVLTKRYHKVACDDDQRSSVGIFGMLASRMISKAASEIPEGKESGPIRSIRTAAELQLFYDILSFTKVDDVELVKYLESQTTGFNSRLGSDSYWEFWWMLVETKLRLQEFKDVNDHCLSVLSTGSVAIKDGSDGTGLEQPKVSRVWKDDWKVWAAYVASAVEIGAKDPEDPLFTKAAALLAGKLKDGEERASRNALLAAVEFASLCRLHSNLNCKEDVSTLLAVCFTFFEKQGGTSSCYDDLRLYVAQLNTDEQKELLVKMTGHCKSKDIISSESSTKELTNAVREWVTLLKFWFWIEIDNQERLPVTEGLNDFVQECLAVYNVSLKVDIDLLVTDMRIGDELLLLVAKALMCKYTASRMQDPLPVRVAIIILEHLLTKSKHNFTALLMLVRLYMIIGAPSCATIEYQRLSIKQIQNDSLSHHVLTRLSTLLPFSVSSAAKLLHPTDMADVGMHVPHNPTDSLEMYDISLRLYKNANRTNPEMISLAFKNGAYGQIKDMVLFEKRVSSSISACQFEIERRRVQRFRGVTVTEGSTTAAGALWDRALNTKTSDNRTFDLFGEDGWYTGCDMGPRVGVQWVQAFLLTEHIVATLVAQSQASSAADSTKASSAASGSKANEGASEKEHVPFSKHLRGILEGGEDGVKEFTGVERQVLDIVCLMGDIQVESEGGSKSSGKVKLLLTEISSKFQTLRGSFQPPSKGNREDMSSAVGDMSQLSLDDGQDRTLWYSLHQAYMILEACKHILILCEYLEKSPVVKALKPQIPKSQITEIKNMIGSSWKAVVQMAKEQAKDAVQVTESDIDAVLSCKGLDMASVAEFVKTTIGRGKVESYMDKIAGSRSSTWAAVGGVKIG</sequence>
<dbReference type="AlphaFoldDB" id="A0A7C8K1A0"/>
<organism evidence="3 4">
    <name type="scientific">Orbilia oligospora</name>
    <name type="common">Nematode-trapping fungus</name>
    <name type="synonym">Arthrobotrys oligospora</name>
    <dbReference type="NCBI Taxonomy" id="2813651"/>
    <lineage>
        <taxon>Eukaryota</taxon>
        <taxon>Fungi</taxon>
        <taxon>Dikarya</taxon>
        <taxon>Ascomycota</taxon>
        <taxon>Pezizomycotina</taxon>
        <taxon>Orbiliomycetes</taxon>
        <taxon>Orbiliales</taxon>
        <taxon>Orbiliaceae</taxon>
        <taxon>Orbilia</taxon>
    </lineage>
</organism>
<evidence type="ECO:0000256" key="1">
    <source>
        <dbReference type="ARBA" id="ARBA00006298"/>
    </source>
</evidence>
<proteinExistence type="inferred from homology"/>
<accession>A0A7C8K1A0</accession>
<dbReference type="Proteomes" id="UP000480548">
    <property type="component" value="Unassembled WGS sequence"/>
</dbReference>
<comment type="similarity">
    <text evidence="1">Belongs to the MDM20/NAA25 family.</text>
</comment>
<comment type="caution">
    <text evidence="3">The sequence shown here is derived from an EMBL/GenBank/DDBJ whole genome shotgun (WGS) entry which is preliminary data.</text>
</comment>
<name>A0A7C8K1A0_ORBOL</name>